<evidence type="ECO:0000313" key="3">
    <source>
        <dbReference type="Proteomes" id="UP000010467"/>
    </source>
</evidence>
<accession>L0A830</accession>
<sequence length="233" mass="25245">MRRPILLLVALVSGGALAWAPKLDNQSAKAVLDTAYNRTTQPVSTVLNIDLSVKEGAFATKDAVRVFDGDPGCLTSWAQDPSAYAQHGSRPTSVTLTGQADELFLQAQQARDSFKNLTVQDALKPREGGLPEGHLRVYVGMAGLENEKLRDAYNVALRTPDGKIVQPYRRAFTSDWKQAGEGSARGRWSGSMVYYFDAAKAGLNATSKADVLIRTEADNDCAFAVGIDLAKFY</sequence>
<dbReference type="STRING" id="937777.Deipe_3786"/>
<gene>
    <name evidence="2" type="ordered locus">Deipe_3786</name>
</gene>
<dbReference type="AlphaFoldDB" id="L0A830"/>
<dbReference type="PATRIC" id="fig|937777.3.peg.3797"/>
<feature type="signal peptide" evidence="1">
    <location>
        <begin position="1"/>
        <end position="18"/>
    </location>
</feature>
<evidence type="ECO:0000256" key="1">
    <source>
        <dbReference type="SAM" id="SignalP"/>
    </source>
</evidence>
<keyword evidence="1" id="KW-0732">Signal</keyword>
<dbReference type="OrthoDB" id="61320at2"/>
<dbReference type="HOGENOM" id="CLU_1188389_0_0_0"/>
<reference evidence="3" key="1">
    <citation type="submission" date="2012-03" db="EMBL/GenBank/DDBJ databases">
        <title>Complete sequence of chromosome of Deinococcus peraridilitoris DSM 19664.</title>
        <authorList>
            <person name="Lucas S."/>
            <person name="Copeland A."/>
            <person name="Lapidus A."/>
            <person name="Glavina del Rio T."/>
            <person name="Dalin E."/>
            <person name="Tice H."/>
            <person name="Bruce D."/>
            <person name="Goodwin L."/>
            <person name="Pitluck S."/>
            <person name="Peters L."/>
            <person name="Mikhailova N."/>
            <person name="Lu M."/>
            <person name="Kyrpides N."/>
            <person name="Mavromatis K."/>
            <person name="Ivanova N."/>
            <person name="Brettin T."/>
            <person name="Detter J.C."/>
            <person name="Han C."/>
            <person name="Larimer F."/>
            <person name="Land M."/>
            <person name="Hauser L."/>
            <person name="Markowitz V."/>
            <person name="Cheng J.-F."/>
            <person name="Hugenholtz P."/>
            <person name="Woyke T."/>
            <person name="Wu D."/>
            <person name="Pukall R."/>
            <person name="Steenblock K."/>
            <person name="Brambilla E."/>
            <person name="Klenk H.-P."/>
            <person name="Eisen J.A."/>
        </authorList>
    </citation>
    <scope>NUCLEOTIDE SEQUENCE [LARGE SCALE GENOMIC DNA]</scope>
    <source>
        <strain evidence="3">DSM 19664 / LMG 22246 / CIP 109416 / KR-200</strain>
    </source>
</reference>
<keyword evidence="3" id="KW-1185">Reference proteome</keyword>
<dbReference type="KEGG" id="dpd:Deipe_3786"/>
<protein>
    <submittedName>
        <fullName evidence="2">Uncharacterized protein</fullName>
    </submittedName>
</protein>
<organism evidence="2 3">
    <name type="scientific">Deinococcus peraridilitoris (strain DSM 19664 / LMG 22246 / CIP 109416 / KR-200)</name>
    <dbReference type="NCBI Taxonomy" id="937777"/>
    <lineage>
        <taxon>Bacteria</taxon>
        <taxon>Thermotogati</taxon>
        <taxon>Deinococcota</taxon>
        <taxon>Deinococci</taxon>
        <taxon>Deinococcales</taxon>
        <taxon>Deinococcaceae</taxon>
        <taxon>Deinococcus</taxon>
    </lineage>
</organism>
<evidence type="ECO:0000313" key="2">
    <source>
        <dbReference type="EMBL" id="AFZ69210.1"/>
    </source>
</evidence>
<dbReference type="EMBL" id="CP003382">
    <property type="protein sequence ID" value="AFZ69210.1"/>
    <property type="molecule type" value="Genomic_DNA"/>
</dbReference>
<dbReference type="Proteomes" id="UP000010467">
    <property type="component" value="Chromosome"/>
</dbReference>
<feature type="chain" id="PRO_5003939661" evidence="1">
    <location>
        <begin position="19"/>
        <end position="233"/>
    </location>
</feature>
<name>L0A830_DEIPD</name>
<proteinExistence type="predicted"/>
<dbReference type="RefSeq" id="WP_015237506.1">
    <property type="nucleotide sequence ID" value="NC_019793.1"/>
</dbReference>
<dbReference type="eggNOG" id="ENOG50344GJ">
    <property type="taxonomic scope" value="Bacteria"/>
</dbReference>